<dbReference type="EMBL" id="BTGU01003341">
    <property type="protein sequence ID" value="GMN30715.1"/>
    <property type="molecule type" value="Genomic_DNA"/>
</dbReference>
<feature type="compositionally biased region" description="Polar residues" evidence="2">
    <location>
        <begin position="1"/>
        <end position="15"/>
    </location>
</feature>
<comment type="caution">
    <text evidence="3">The sequence shown here is derived from an EMBL/GenBank/DDBJ whole genome shotgun (WGS) entry which is preliminary data.</text>
</comment>
<proteinExistence type="predicted"/>
<organism evidence="3 4">
    <name type="scientific">Ficus carica</name>
    <name type="common">Common fig</name>
    <dbReference type="NCBI Taxonomy" id="3494"/>
    <lineage>
        <taxon>Eukaryota</taxon>
        <taxon>Viridiplantae</taxon>
        <taxon>Streptophyta</taxon>
        <taxon>Embryophyta</taxon>
        <taxon>Tracheophyta</taxon>
        <taxon>Spermatophyta</taxon>
        <taxon>Magnoliopsida</taxon>
        <taxon>eudicotyledons</taxon>
        <taxon>Gunneridae</taxon>
        <taxon>Pentapetalae</taxon>
        <taxon>rosids</taxon>
        <taxon>fabids</taxon>
        <taxon>Rosales</taxon>
        <taxon>Moraceae</taxon>
        <taxon>Ficeae</taxon>
        <taxon>Ficus</taxon>
    </lineage>
</organism>
<dbReference type="Proteomes" id="UP001187192">
    <property type="component" value="Unassembled WGS sequence"/>
</dbReference>
<feature type="coiled-coil region" evidence="1">
    <location>
        <begin position="181"/>
        <end position="215"/>
    </location>
</feature>
<protein>
    <submittedName>
        <fullName evidence="3">Uncharacterized protein</fullName>
    </submittedName>
</protein>
<sequence length="267" mass="30913">MANERQVQQQQPAHGSNSRRHTTSTRRSTPDLPPSPEGPVPPRMMNVEEMMRNIMSEEMRTLEAHMEQTFSSQLHRATTSMPGFDDLARGVRETPLTKQITNTITPKFGSISFPRFDGPHKSLRAYIKRFSKANSEISGLDDGTVREALKKGPRHKSLFKNEIYAGYPPTIQDAMHRAKGFIELEEENERVERELARTRDEVVKAREEREKMFRRERTRPIRRTEHREERTSRHDHKRPFSPPTMHSGIASRGCRATKKRTPQGVPH</sequence>
<dbReference type="AlphaFoldDB" id="A0AA88CT75"/>
<name>A0AA88CT75_FICCA</name>
<keyword evidence="4" id="KW-1185">Reference proteome</keyword>
<evidence type="ECO:0000313" key="3">
    <source>
        <dbReference type="EMBL" id="GMN30715.1"/>
    </source>
</evidence>
<evidence type="ECO:0000313" key="4">
    <source>
        <dbReference type="Proteomes" id="UP001187192"/>
    </source>
</evidence>
<gene>
    <name evidence="3" type="ORF">TIFTF001_044508</name>
</gene>
<feature type="region of interest" description="Disordered" evidence="2">
    <location>
        <begin position="1"/>
        <end position="43"/>
    </location>
</feature>
<evidence type="ECO:0000256" key="1">
    <source>
        <dbReference type="SAM" id="Coils"/>
    </source>
</evidence>
<keyword evidence="1" id="KW-0175">Coiled coil</keyword>
<reference evidence="3" key="1">
    <citation type="submission" date="2023-07" db="EMBL/GenBank/DDBJ databases">
        <title>draft genome sequence of fig (Ficus carica).</title>
        <authorList>
            <person name="Takahashi T."/>
            <person name="Nishimura K."/>
        </authorList>
    </citation>
    <scope>NUCLEOTIDE SEQUENCE</scope>
</reference>
<evidence type="ECO:0000256" key="2">
    <source>
        <dbReference type="SAM" id="MobiDB-lite"/>
    </source>
</evidence>
<feature type="compositionally biased region" description="Pro residues" evidence="2">
    <location>
        <begin position="31"/>
        <end position="42"/>
    </location>
</feature>
<feature type="region of interest" description="Disordered" evidence="2">
    <location>
        <begin position="215"/>
        <end position="267"/>
    </location>
</feature>
<feature type="compositionally biased region" description="Basic and acidic residues" evidence="2">
    <location>
        <begin position="215"/>
        <end position="232"/>
    </location>
</feature>
<accession>A0AA88CT75</accession>